<dbReference type="PROSITE" id="PS50011">
    <property type="entry name" value="PROTEIN_KINASE_DOM"/>
    <property type="match status" value="1"/>
</dbReference>
<dbReference type="SMART" id="SM00220">
    <property type="entry name" value="S_TKc"/>
    <property type="match status" value="1"/>
</dbReference>
<sequence length="314" mass="35062">MICRGPWDDAEHAREGFLKGARLWVQFKHPNISPFYGLVFEEEFPGLVMPYYENGDLVQYLRNHPNADKLHLMCRASAGIEYLHDLKPNPIVHGDIKASNIMITDDGDVCLVDFGVVQLLRPLESPTISPGTRCRWMSPEIIFGEPSPALPSTSSDIWAFGMTILQIYSKSIPFENIRNDTAVIYALSKGNLPARPEGIDDALWALLNDCWAVDSTRRPAISTISILLNTMASQRLTPKDVNHRVDISKAEHRIGRDDGMPSRVTNQPTAVTPVAKSLQNFGQNETTSHDSPSLLLEKTAAEHFIPMVLWDSDT</sequence>
<dbReference type="AlphaFoldDB" id="A0AAD5W0G7"/>
<dbReference type="PRINTS" id="PR00109">
    <property type="entry name" value="TYRKINASE"/>
</dbReference>
<dbReference type="InterPro" id="IPR000719">
    <property type="entry name" value="Prot_kinase_dom"/>
</dbReference>
<dbReference type="PROSITE" id="PS00108">
    <property type="entry name" value="PROTEIN_KINASE_ST"/>
    <property type="match status" value="1"/>
</dbReference>
<feature type="domain" description="Protein kinase" evidence="1">
    <location>
        <begin position="1"/>
        <end position="228"/>
    </location>
</feature>
<dbReference type="GO" id="GO:0004674">
    <property type="term" value="F:protein serine/threonine kinase activity"/>
    <property type="evidence" value="ECO:0007669"/>
    <property type="project" value="TreeGrafter"/>
</dbReference>
<comment type="caution">
    <text evidence="2">The sequence shown here is derived from an EMBL/GenBank/DDBJ whole genome shotgun (WGS) entry which is preliminary data.</text>
</comment>
<dbReference type="GO" id="GO:0005524">
    <property type="term" value="F:ATP binding"/>
    <property type="evidence" value="ECO:0007669"/>
    <property type="project" value="InterPro"/>
</dbReference>
<dbReference type="InterPro" id="IPR008271">
    <property type="entry name" value="Ser/Thr_kinase_AS"/>
</dbReference>
<organism evidence="2 3">
    <name type="scientific">Leucocoprinus birnbaumii</name>
    <dbReference type="NCBI Taxonomy" id="56174"/>
    <lineage>
        <taxon>Eukaryota</taxon>
        <taxon>Fungi</taxon>
        <taxon>Dikarya</taxon>
        <taxon>Basidiomycota</taxon>
        <taxon>Agaricomycotina</taxon>
        <taxon>Agaricomycetes</taxon>
        <taxon>Agaricomycetidae</taxon>
        <taxon>Agaricales</taxon>
        <taxon>Agaricineae</taxon>
        <taxon>Agaricaceae</taxon>
        <taxon>Leucocoprinus</taxon>
    </lineage>
</organism>
<dbReference type="InterPro" id="IPR051681">
    <property type="entry name" value="Ser/Thr_Kinases-Pseudokinases"/>
</dbReference>
<dbReference type="InterPro" id="IPR001245">
    <property type="entry name" value="Ser-Thr/Tyr_kinase_cat_dom"/>
</dbReference>
<protein>
    <recommendedName>
        <fullName evidence="1">Protein kinase domain-containing protein</fullName>
    </recommendedName>
</protein>
<reference evidence="2" key="1">
    <citation type="submission" date="2022-07" db="EMBL/GenBank/DDBJ databases">
        <title>Genome Sequence of Leucocoprinus birnbaumii.</title>
        <authorList>
            <person name="Buettner E."/>
        </authorList>
    </citation>
    <scope>NUCLEOTIDE SEQUENCE</scope>
    <source>
        <strain evidence="2">VT141</strain>
    </source>
</reference>
<accession>A0AAD5W0G7</accession>
<evidence type="ECO:0000313" key="2">
    <source>
        <dbReference type="EMBL" id="KAJ3575286.1"/>
    </source>
</evidence>
<keyword evidence="3" id="KW-1185">Reference proteome</keyword>
<dbReference type="PANTHER" id="PTHR44329">
    <property type="entry name" value="SERINE/THREONINE-PROTEIN KINASE TNNI3K-RELATED"/>
    <property type="match status" value="1"/>
</dbReference>
<dbReference type="Proteomes" id="UP001213000">
    <property type="component" value="Unassembled WGS sequence"/>
</dbReference>
<dbReference type="PANTHER" id="PTHR44329:SF214">
    <property type="entry name" value="PROTEIN KINASE DOMAIN-CONTAINING PROTEIN"/>
    <property type="match status" value="1"/>
</dbReference>
<dbReference type="EMBL" id="JANIEX010000042">
    <property type="protein sequence ID" value="KAJ3575286.1"/>
    <property type="molecule type" value="Genomic_DNA"/>
</dbReference>
<name>A0AAD5W0G7_9AGAR</name>
<evidence type="ECO:0000313" key="3">
    <source>
        <dbReference type="Proteomes" id="UP001213000"/>
    </source>
</evidence>
<dbReference type="Pfam" id="PF07714">
    <property type="entry name" value="PK_Tyr_Ser-Thr"/>
    <property type="match status" value="1"/>
</dbReference>
<dbReference type="SUPFAM" id="SSF56112">
    <property type="entry name" value="Protein kinase-like (PK-like)"/>
    <property type="match status" value="1"/>
</dbReference>
<dbReference type="InterPro" id="IPR011009">
    <property type="entry name" value="Kinase-like_dom_sf"/>
</dbReference>
<evidence type="ECO:0000259" key="1">
    <source>
        <dbReference type="PROSITE" id="PS50011"/>
    </source>
</evidence>
<dbReference type="Gene3D" id="1.10.510.10">
    <property type="entry name" value="Transferase(Phosphotransferase) domain 1"/>
    <property type="match status" value="1"/>
</dbReference>
<gene>
    <name evidence="2" type="ORF">NP233_g1203</name>
</gene>
<proteinExistence type="predicted"/>